<dbReference type="GO" id="GO:0016514">
    <property type="term" value="C:SWI/SNF complex"/>
    <property type="evidence" value="ECO:0007669"/>
    <property type="project" value="InterPro"/>
</dbReference>
<accession>A0A8K0KM90</accession>
<organism evidence="2 3">
    <name type="scientific">Ladona fulva</name>
    <name type="common">Scarce chaser dragonfly</name>
    <name type="synonym">Libellula fulva</name>
    <dbReference type="NCBI Taxonomy" id="123851"/>
    <lineage>
        <taxon>Eukaryota</taxon>
        <taxon>Metazoa</taxon>
        <taxon>Ecdysozoa</taxon>
        <taxon>Arthropoda</taxon>
        <taxon>Hexapoda</taxon>
        <taxon>Insecta</taxon>
        <taxon>Pterygota</taxon>
        <taxon>Palaeoptera</taxon>
        <taxon>Odonata</taxon>
        <taxon>Epiprocta</taxon>
        <taxon>Anisoptera</taxon>
        <taxon>Libelluloidea</taxon>
        <taxon>Libellulidae</taxon>
        <taxon>Ladona</taxon>
    </lineage>
</organism>
<dbReference type="GO" id="GO:0071565">
    <property type="term" value="C:nBAF complex"/>
    <property type="evidence" value="ECO:0007669"/>
    <property type="project" value="TreeGrafter"/>
</dbReference>
<protein>
    <submittedName>
        <fullName evidence="2">Uncharacterized protein</fullName>
    </submittedName>
</protein>
<dbReference type="OrthoDB" id="8709537at2759"/>
<comment type="caution">
    <text evidence="2">The sequence shown here is derived from an EMBL/GenBank/DDBJ whole genome shotgun (WGS) entry which is preliminary data.</text>
</comment>
<reference evidence="2" key="1">
    <citation type="submission" date="2013-04" db="EMBL/GenBank/DDBJ databases">
        <authorList>
            <person name="Qu J."/>
            <person name="Murali S.C."/>
            <person name="Bandaranaike D."/>
            <person name="Bellair M."/>
            <person name="Blankenburg K."/>
            <person name="Chao H."/>
            <person name="Dinh H."/>
            <person name="Doddapaneni H."/>
            <person name="Downs B."/>
            <person name="Dugan-Rocha S."/>
            <person name="Elkadiri S."/>
            <person name="Gnanaolivu R.D."/>
            <person name="Hernandez B."/>
            <person name="Javaid M."/>
            <person name="Jayaseelan J.C."/>
            <person name="Lee S."/>
            <person name="Li M."/>
            <person name="Ming W."/>
            <person name="Munidasa M."/>
            <person name="Muniz J."/>
            <person name="Nguyen L."/>
            <person name="Ongeri F."/>
            <person name="Osuji N."/>
            <person name="Pu L.-L."/>
            <person name="Puazo M."/>
            <person name="Qu C."/>
            <person name="Quiroz J."/>
            <person name="Raj R."/>
            <person name="Weissenberger G."/>
            <person name="Xin Y."/>
            <person name="Zou X."/>
            <person name="Han Y."/>
            <person name="Richards S."/>
            <person name="Worley K."/>
            <person name="Muzny D."/>
            <person name="Gibbs R."/>
        </authorList>
    </citation>
    <scope>NUCLEOTIDE SEQUENCE</scope>
    <source>
        <strain evidence="2">Sampled in the wild</strain>
    </source>
</reference>
<dbReference type="GO" id="GO:0006357">
    <property type="term" value="P:regulation of transcription by RNA polymerase II"/>
    <property type="evidence" value="ECO:0007669"/>
    <property type="project" value="TreeGrafter"/>
</dbReference>
<evidence type="ECO:0000313" key="3">
    <source>
        <dbReference type="Proteomes" id="UP000792457"/>
    </source>
</evidence>
<dbReference type="PANTHER" id="PTHR12656">
    <property type="entry name" value="BRG-1 ASSOCIATED FACTOR 250 BAF250"/>
    <property type="match status" value="1"/>
</dbReference>
<dbReference type="GO" id="GO:0045893">
    <property type="term" value="P:positive regulation of DNA-templated transcription"/>
    <property type="evidence" value="ECO:0007669"/>
    <property type="project" value="TreeGrafter"/>
</dbReference>
<proteinExistence type="predicted"/>
<name>A0A8K0KM90_LADFU</name>
<evidence type="ECO:0000313" key="2">
    <source>
        <dbReference type="EMBL" id="KAG8237916.1"/>
    </source>
</evidence>
<dbReference type="EMBL" id="KZ309244">
    <property type="protein sequence ID" value="KAG8237916.1"/>
    <property type="molecule type" value="Genomic_DNA"/>
</dbReference>
<sequence>MSRSPNSTPMTASHHHQQSPQQQAATAAAVAAAAAATSCKRELVFPPDSVEATTPVLHKRRRLCRADVAPVDAWRLMMCLRSGLLAETAYALDALSVLLFDDSSVAYFGLAHMPGLLDVLLEHFHRSLMDVFGSDGGDLESAVSPGTNLSRVASSAADCNSGDRSKFERKWFVDTFVYFKNT</sequence>
<feature type="region of interest" description="Disordered" evidence="1">
    <location>
        <begin position="1"/>
        <end position="24"/>
    </location>
</feature>
<feature type="compositionally biased region" description="Polar residues" evidence="1">
    <location>
        <begin position="1"/>
        <end position="10"/>
    </location>
</feature>
<evidence type="ECO:0000256" key="1">
    <source>
        <dbReference type="SAM" id="MobiDB-lite"/>
    </source>
</evidence>
<keyword evidence="3" id="KW-1185">Reference proteome</keyword>
<gene>
    <name evidence="2" type="ORF">J437_LFUL018025</name>
</gene>
<dbReference type="GO" id="GO:0005654">
    <property type="term" value="C:nucleoplasm"/>
    <property type="evidence" value="ECO:0007669"/>
    <property type="project" value="TreeGrafter"/>
</dbReference>
<dbReference type="PANTHER" id="PTHR12656:SF5">
    <property type="entry name" value="TRITHORAX GROUP PROTEIN OSA"/>
    <property type="match status" value="1"/>
</dbReference>
<dbReference type="GO" id="GO:0031491">
    <property type="term" value="F:nucleosome binding"/>
    <property type="evidence" value="ECO:0007669"/>
    <property type="project" value="TreeGrafter"/>
</dbReference>
<dbReference type="Proteomes" id="UP000792457">
    <property type="component" value="Unassembled WGS sequence"/>
</dbReference>
<dbReference type="GO" id="GO:0006338">
    <property type="term" value="P:chromatin remodeling"/>
    <property type="evidence" value="ECO:0007669"/>
    <property type="project" value="InterPro"/>
</dbReference>
<dbReference type="GO" id="GO:0035060">
    <property type="term" value="C:brahma complex"/>
    <property type="evidence" value="ECO:0007669"/>
    <property type="project" value="InterPro"/>
</dbReference>
<reference evidence="2" key="2">
    <citation type="submission" date="2017-10" db="EMBL/GenBank/DDBJ databases">
        <title>Ladona fulva Genome sequencing and assembly.</title>
        <authorList>
            <person name="Murali S."/>
            <person name="Richards S."/>
            <person name="Bandaranaike D."/>
            <person name="Bellair M."/>
            <person name="Blankenburg K."/>
            <person name="Chao H."/>
            <person name="Dinh H."/>
            <person name="Doddapaneni H."/>
            <person name="Dugan-Rocha S."/>
            <person name="Elkadiri S."/>
            <person name="Gnanaolivu R."/>
            <person name="Hernandez B."/>
            <person name="Skinner E."/>
            <person name="Javaid M."/>
            <person name="Lee S."/>
            <person name="Li M."/>
            <person name="Ming W."/>
            <person name="Munidasa M."/>
            <person name="Muniz J."/>
            <person name="Nguyen L."/>
            <person name="Hughes D."/>
            <person name="Osuji N."/>
            <person name="Pu L.-L."/>
            <person name="Puazo M."/>
            <person name="Qu C."/>
            <person name="Quiroz J."/>
            <person name="Raj R."/>
            <person name="Weissenberger G."/>
            <person name="Xin Y."/>
            <person name="Zou X."/>
            <person name="Han Y."/>
            <person name="Worley K."/>
            <person name="Muzny D."/>
            <person name="Gibbs R."/>
        </authorList>
    </citation>
    <scope>NUCLEOTIDE SEQUENCE</scope>
    <source>
        <strain evidence="2">Sampled in the wild</strain>
    </source>
</reference>
<dbReference type="InterPro" id="IPR021906">
    <property type="entry name" value="BAF250/Osa"/>
</dbReference>
<dbReference type="AlphaFoldDB" id="A0A8K0KM90"/>